<dbReference type="Gene3D" id="3.80.10.10">
    <property type="entry name" value="Ribonuclease Inhibitor"/>
    <property type="match status" value="2"/>
</dbReference>
<proteinExistence type="predicted"/>
<protein>
    <recommendedName>
        <fullName evidence="3">F-box domain-containing protein</fullName>
    </recommendedName>
</protein>
<keyword evidence="5" id="KW-1185">Reference proteome</keyword>
<reference evidence="4" key="1">
    <citation type="submission" date="2019-08" db="EMBL/GenBank/DDBJ databases">
        <title>The improved chromosome-level genome for the pearl oyster Pinctada fucata martensii using PacBio sequencing and Hi-C.</title>
        <authorList>
            <person name="Zheng Z."/>
        </authorList>
    </citation>
    <scope>NUCLEOTIDE SEQUENCE</scope>
    <source>
        <strain evidence="4">ZZ-2019</strain>
        <tissue evidence="4">Adductor muscle</tissue>
    </source>
</reference>
<dbReference type="GO" id="GO:0019005">
    <property type="term" value="C:SCF ubiquitin ligase complex"/>
    <property type="evidence" value="ECO:0007669"/>
    <property type="project" value="TreeGrafter"/>
</dbReference>
<feature type="compositionally biased region" description="Basic and acidic residues" evidence="2">
    <location>
        <begin position="1"/>
        <end position="17"/>
    </location>
</feature>
<dbReference type="InterPro" id="IPR057207">
    <property type="entry name" value="FBXL15_LRR"/>
</dbReference>
<evidence type="ECO:0000256" key="1">
    <source>
        <dbReference type="ARBA" id="ARBA00022786"/>
    </source>
</evidence>
<dbReference type="InterPro" id="IPR001810">
    <property type="entry name" value="F-box_dom"/>
</dbReference>
<dbReference type="SUPFAM" id="SSF81383">
    <property type="entry name" value="F-box domain"/>
    <property type="match status" value="1"/>
</dbReference>
<feature type="region of interest" description="Disordered" evidence="2">
    <location>
        <begin position="1"/>
        <end position="73"/>
    </location>
</feature>
<dbReference type="AlphaFoldDB" id="A0AA89BNA4"/>
<dbReference type="InterPro" id="IPR006553">
    <property type="entry name" value="Leu-rich_rpt_Cys-con_subtyp"/>
</dbReference>
<gene>
    <name evidence="4" type="ORF">FSP39_002152</name>
</gene>
<dbReference type="Pfam" id="PF25372">
    <property type="entry name" value="DUF7885"/>
    <property type="match status" value="1"/>
</dbReference>
<comment type="caution">
    <text evidence="4">The sequence shown here is derived from an EMBL/GenBank/DDBJ whole genome shotgun (WGS) entry which is preliminary data.</text>
</comment>
<dbReference type="SMART" id="SM00367">
    <property type="entry name" value="LRR_CC"/>
    <property type="match status" value="7"/>
</dbReference>
<accession>A0AA89BNA4</accession>
<dbReference type="Pfam" id="PF12937">
    <property type="entry name" value="F-box-like"/>
    <property type="match status" value="1"/>
</dbReference>
<feature type="domain" description="F-box" evidence="3">
    <location>
        <begin position="179"/>
        <end position="226"/>
    </location>
</feature>
<dbReference type="EMBL" id="VSWD01000012">
    <property type="protein sequence ID" value="KAK3085362.1"/>
    <property type="molecule type" value="Genomic_DNA"/>
</dbReference>
<evidence type="ECO:0000313" key="4">
    <source>
        <dbReference type="EMBL" id="KAK3085362.1"/>
    </source>
</evidence>
<dbReference type="InterPro" id="IPR036047">
    <property type="entry name" value="F-box-like_dom_sf"/>
</dbReference>
<keyword evidence="1" id="KW-0833">Ubl conjugation pathway</keyword>
<dbReference type="SMART" id="SM00256">
    <property type="entry name" value="FBOX"/>
    <property type="match status" value="1"/>
</dbReference>
<dbReference type="PROSITE" id="PS50181">
    <property type="entry name" value="FBOX"/>
    <property type="match status" value="1"/>
</dbReference>
<evidence type="ECO:0000256" key="2">
    <source>
        <dbReference type="SAM" id="MobiDB-lite"/>
    </source>
</evidence>
<sequence length="579" mass="66160">MEDKEESEEKIHPDHMTSHVIPNDSLNDEDSSKEAPILSAGAEKVSVNDENERDDSQSENDEEEDHKDEIRNQDQFVFKDQVICFLDDNSDDNDDFEEEEEKTEDGRNVDHIVEDEEHSLNERGIQKLPSSMDHGVFENDIKFLSDAISTIHDISCHVDNIMISKEFLPEKPESTAENNCVFNILPREIILKIFSYLTTYELCVSVLPVCRTWYVIGYDPSLWQELDFIKCPNLPSIDLCRTIKRACHIKKLRLVGRNENMMSEPEVVLYTLFLKHLRKVDLGFCDGLTIRMLESFVTNCPLLDSLNVEGCPHVNDKAVEVIARKPDWKVLNFSHCNITDTGIQLLAKALTSLEYLNIDGISWIQDRTIGILVDYQGEHIKQLELDGAELTDASIQHIARCPQLSMLMISFCDNLTDQSLRLLQQTHSLTHLMLRKGANFSSGALLSLFQSPSLQNLTKLNLSECIKVVDETVIAIMKCCGSKLRELSLCWCWHVTDMGLISIVDHCRYVWYVTKTELIYIVDHYRYVFLSPQTEMSTDLPVLRQLCLAPPDVCVEPPFCDVIGVYEGLAVFDVTWSNI</sequence>
<dbReference type="GO" id="GO:0031146">
    <property type="term" value="P:SCF-dependent proteasomal ubiquitin-dependent protein catabolic process"/>
    <property type="evidence" value="ECO:0007669"/>
    <property type="project" value="TreeGrafter"/>
</dbReference>
<dbReference type="Proteomes" id="UP001186944">
    <property type="component" value="Unassembled WGS sequence"/>
</dbReference>
<dbReference type="PANTHER" id="PTHR13318">
    <property type="entry name" value="PARTNER OF PAIRED, ISOFORM B-RELATED"/>
    <property type="match status" value="1"/>
</dbReference>
<name>A0AA89BNA4_PINIB</name>
<feature type="compositionally biased region" description="Acidic residues" evidence="2">
    <location>
        <begin position="49"/>
        <end position="66"/>
    </location>
</feature>
<evidence type="ECO:0000313" key="5">
    <source>
        <dbReference type="Proteomes" id="UP001186944"/>
    </source>
</evidence>
<dbReference type="SUPFAM" id="SSF52047">
    <property type="entry name" value="RNI-like"/>
    <property type="match status" value="1"/>
</dbReference>
<evidence type="ECO:0000259" key="3">
    <source>
        <dbReference type="PROSITE" id="PS50181"/>
    </source>
</evidence>
<organism evidence="4 5">
    <name type="scientific">Pinctada imbricata</name>
    <name type="common">Atlantic pearl-oyster</name>
    <name type="synonym">Pinctada martensii</name>
    <dbReference type="NCBI Taxonomy" id="66713"/>
    <lineage>
        <taxon>Eukaryota</taxon>
        <taxon>Metazoa</taxon>
        <taxon>Spiralia</taxon>
        <taxon>Lophotrochozoa</taxon>
        <taxon>Mollusca</taxon>
        <taxon>Bivalvia</taxon>
        <taxon>Autobranchia</taxon>
        <taxon>Pteriomorphia</taxon>
        <taxon>Pterioida</taxon>
        <taxon>Pterioidea</taxon>
        <taxon>Pteriidae</taxon>
        <taxon>Pinctada</taxon>
    </lineage>
</organism>
<dbReference type="InterPro" id="IPR032675">
    <property type="entry name" value="LRR_dom_sf"/>
</dbReference>